<dbReference type="EMBL" id="JALIEA010000012">
    <property type="protein sequence ID" value="MCJ7858483.1"/>
    <property type="molecule type" value="Genomic_DNA"/>
</dbReference>
<proteinExistence type="predicted"/>
<keyword evidence="1" id="KW-0808">Transferase</keyword>
<dbReference type="SUPFAM" id="SSF89796">
    <property type="entry name" value="CoA-transferase family III (CaiB/BaiF)"/>
    <property type="match status" value="1"/>
</dbReference>
<comment type="caution">
    <text evidence="1">The sequence shown here is derived from an EMBL/GenBank/DDBJ whole genome shotgun (WGS) entry which is preliminary data.</text>
</comment>
<dbReference type="Gene3D" id="3.30.1540.10">
    <property type="entry name" value="formyl-coa transferase, domain 3"/>
    <property type="match status" value="1"/>
</dbReference>
<dbReference type="PANTHER" id="PTHR48228:SF5">
    <property type="entry name" value="ALPHA-METHYLACYL-COA RACEMASE"/>
    <property type="match status" value="1"/>
</dbReference>
<evidence type="ECO:0000313" key="1">
    <source>
        <dbReference type="EMBL" id="MCJ7858483.1"/>
    </source>
</evidence>
<dbReference type="InterPro" id="IPR044855">
    <property type="entry name" value="CoA-Trfase_III_dom3_sf"/>
</dbReference>
<dbReference type="Gene3D" id="3.40.50.10540">
    <property type="entry name" value="Crotonobetainyl-coa:carnitine coa-transferase, domain 1"/>
    <property type="match status" value="1"/>
</dbReference>
<dbReference type="PANTHER" id="PTHR48228">
    <property type="entry name" value="SUCCINYL-COA--D-CITRAMALATE COA-TRANSFERASE"/>
    <property type="match status" value="1"/>
</dbReference>
<sequence>MDQPLSGVAVVSLAVNLPGPAATRRLRQLGASVTKVEPPSGDPLAFAAPDYYGFFAEGQETVTVDLKSADGQRELDSYLCDADLLVTSHRPRALARLGLDWATLHARYPRLSQVAIVGSHGEDADTPGHDLTYQAQAGTIAVAEGTPVLPALPVADLGGAERAVADGVAALFHAARTGEGMFVEVGLAQVVDDFAASRRFGLSAPGGPLGGGLPLYGMYPARDGYVAVAAIEPHFAVALADAVGADSPLSVTVDTLTDFFAAESVGHWQAWAEERDVPLAVVRTG</sequence>
<reference evidence="1" key="1">
    <citation type="submission" date="2022-04" db="EMBL/GenBank/DDBJ databases">
        <title>Corynebacterium kalidii LD5P10.</title>
        <authorList>
            <person name="Sun J.Q."/>
        </authorList>
    </citation>
    <scope>NUCLEOTIDE SEQUENCE</scope>
    <source>
        <strain evidence="1">LD5P10</strain>
    </source>
</reference>
<accession>A0A9X1WHC1</accession>
<dbReference type="RefSeq" id="WP_244804205.1">
    <property type="nucleotide sequence ID" value="NZ_JALIEA010000012.1"/>
</dbReference>
<evidence type="ECO:0000313" key="2">
    <source>
        <dbReference type="Proteomes" id="UP001139207"/>
    </source>
</evidence>
<protein>
    <submittedName>
        <fullName evidence="1">CoA transferase</fullName>
    </submittedName>
</protein>
<dbReference type="Proteomes" id="UP001139207">
    <property type="component" value="Unassembled WGS sequence"/>
</dbReference>
<dbReference type="InterPro" id="IPR050509">
    <property type="entry name" value="CoA-transferase_III"/>
</dbReference>
<organism evidence="1 2">
    <name type="scientific">Corynebacterium kalidii</name>
    <dbReference type="NCBI Taxonomy" id="2931982"/>
    <lineage>
        <taxon>Bacteria</taxon>
        <taxon>Bacillati</taxon>
        <taxon>Actinomycetota</taxon>
        <taxon>Actinomycetes</taxon>
        <taxon>Mycobacteriales</taxon>
        <taxon>Corynebacteriaceae</taxon>
        <taxon>Corynebacterium</taxon>
    </lineage>
</organism>
<dbReference type="InterPro" id="IPR023606">
    <property type="entry name" value="CoA-Trfase_III_dom_1_sf"/>
</dbReference>
<dbReference type="InterPro" id="IPR003673">
    <property type="entry name" value="CoA-Trfase_fam_III"/>
</dbReference>
<name>A0A9X1WHC1_9CORY</name>
<keyword evidence="2" id="KW-1185">Reference proteome</keyword>
<gene>
    <name evidence="1" type="ORF">MUN33_07100</name>
</gene>
<dbReference type="Pfam" id="PF02515">
    <property type="entry name" value="CoA_transf_3"/>
    <property type="match status" value="1"/>
</dbReference>
<dbReference type="AlphaFoldDB" id="A0A9X1WHC1"/>
<dbReference type="GO" id="GO:0016740">
    <property type="term" value="F:transferase activity"/>
    <property type="evidence" value="ECO:0007669"/>
    <property type="project" value="UniProtKB-KW"/>
</dbReference>